<keyword evidence="2" id="KW-1185">Reference proteome</keyword>
<evidence type="ECO:0000313" key="2">
    <source>
        <dbReference type="Proteomes" id="UP000006135"/>
    </source>
</evidence>
<dbReference type="Proteomes" id="UP000006135">
    <property type="component" value="Chromosome"/>
</dbReference>
<dbReference type="GeneID" id="92932170"/>
<dbReference type="RefSeq" id="WP_014003338.1">
    <property type="nucleotide sequence ID" value="NC_015850.1"/>
</dbReference>
<dbReference type="HOGENOM" id="CLU_2353444_0_0_6"/>
<dbReference type="AlphaFoldDB" id="F9ZRA5"/>
<accession>F9ZRA5</accession>
<dbReference type="EMBL" id="CP002573">
    <property type="protein sequence ID" value="AEK58903.1"/>
    <property type="molecule type" value="Genomic_DNA"/>
</dbReference>
<dbReference type="OrthoDB" id="165209at2"/>
<evidence type="ECO:0000313" key="1">
    <source>
        <dbReference type="EMBL" id="AEK58903.1"/>
    </source>
</evidence>
<protein>
    <submittedName>
        <fullName evidence="1">Uncharacterized protein</fullName>
    </submittedName>
</protein>
<proteinExistence type="predicted"/>
<organism evidence="1 2">
    <name type="scientific">Acidithiobacillus caldus (strain SM-1)</name>
    <dbReference type="NCBI Taxonomy" id="990288"/>
    <lineage>
        <taxon>Bacteria</taxon>
        <taxon>Pseudomonadati</taxon>
        <taxon>Pseudomonadota</taxon>
        <taxon>Acidithiobacillia</taxon>
        <taxon>Acidithiobacillales</taxon>
        <taxon>Acidithiobacillaceae</taxon>
        <taxon>Acidithiobacillus</taxon>
    </lineage>
</organism>
<reference evidence="1 2" key="1">
    <citation type="journal article" date="2011" name="J. Genet. Genomics">
        <title>Unraveling the Acidithiobacillus caldus complete genome and its central metabolisms for carbon assimilation.</title>
        <authorList>
            <person name="You X.Y."/>
            <person name="Guo X."/>
            <person name="Zheng H.J."/>
            <person name="Zhang M.J."/>
            <person name="Liu L.J."/>
            <person name="Zhu Y.Q."/>
            <person name="Zhu B."/>
            <person name="Wang S.Y."/>
            <person name="Zhao G.P."/>
            <person name="Poetsch A."/>
            <person name="Jiang C.Y."/>
            <person name="Liu S.J."/>
        </authorList>
    </citation>
    <scope>NUCLEOTIDE SEQUENCE [LARGE SCALE GENOMIC DNA]</scope>
    <source>
        <strain evidence="1 2">SM-1</strain>
    </source>
</reference>
<gene>
    <name evidence="1" type="ordered locus">Atc_2255</name>
</gene>
<dbReference type="KEGG" id="acu:Atc_2255"/>
<name>F9ZRA5_ACICS</name>
<sequence length="100" mass="11074">MQPTMETTALTMDSTTLMQFVEKEADVICRAGWGSWRCSSMGVEAESQCGAAHYAHGAEHTEIRPEVRGIAVGLAETRAFWIDFLHRLRRCGLSGVEKSN</sequence>